<name>X1S5A2_9ZZZZ</name>
<reference evidence="1" key="1">
    <citation type="journal article" date="2014" name="Front. Microbiol.">
        <title>High frequency of phylogenetically diverse reductive dehalogenase-homologous genes in deep subseafloor sedimentary metagenomes.</title>
        <authorList>
            <person name="Kawai M."/>
            <person name="Futagami T."/>
            <person name="Toyoda A."/>
            <person name="Takaki Y."/>
            <person name="Nishi S."/>
            <person name="Hori S."/>
            <person name="Arai W."/>
            <person name="Tsubouchi T."/>
            <person name="Morono Y."/>
            <person name="Uchiyama I."/>
            <person name="Ito T."/>
            <person name="Fujiyama A."/>
            <person name="Inagaki F."/>
            <person name="Takami H."/>
        </authorList>
    </citation>
    <scope>NUCLEOTIDE SEQUENCE</scope>
    <source>
        <strain evidence="1">Expedition CK06-06</strain>
    </source>
</reference>
<proteinExistence type="predicted"/>
<organism evidence="1">
    <name type="scientific">marine sediment metagenome</name>
    <dbReference type="NCBI Taxonomy" id="412755"/>
    <lineage>
        <taxon>unclassified sequences</taxon>
        <taxon>metagenomes</taxon>
        <taxon>ecological metagenomes</taxon>
    </lineage>
</organism>
<sequence>IAISPNGEWIAAIVKEAVTGNALVFIYKGSR</sequence>
<feature type="non-terminal residue" evidence="1">
    <location>
        <position position="1"/>
    </location>
</feature>
<accession>X1S5A2</accession>
<dbReference type="EMBL" id="BARW01000337">
    <property type="protein sequence ID" value="GAI62954.1"/>
    <property type="molecule type" value="Genomic_DNA"/>
</dbReference>
<evidence type="ECO:0000313" key="1">
    <source>
        <dbReference type="EMBL" id="GAI62954.1"/>
    </source>
</evidence>
<protein>
    <submittedName>
        <fullName evidence="1">Uncharacterized protein</fullName>
    </submittedName>
</protein>
<gene>
    <name evidence="1" type="ORF">S12H4_01620</name>
</gene>
<dbReference type="AlphaFoldDB" id="X1S5A2"/>
<comment type="caution">
    <text evidence="1">The sequence shown here is derived from an EMBL/GenBank/DDBJ whole genome shotgun (WGS) entry which is preliminary data.</text>
</comment>